<name>A0ACC0IR38_9ERIC</name>
<keyword evidence="2" id="KW-1185">Reference proteome</keyword>
<gene>
    <name evidence="1" type="ORF">LOK49_LG02G03989</name>
</gene>
<evidence type="ECO:0000313" key="1">
    <source>
        <dbReference type="EMBL" id="KAI8027901.1"/>
    </source>
</evidence>
<reference evidence="1 2" key="1">
    <citation type="journal article" date="2022" name="Plant J.">
        <title>Chromosome-level genome of Camellia lanceoleosa provides a valuable resource for understanding genome evolution and self-incompatibility.</title>
        <authorList>
            <person name="Gong W."/>
            <person name="Xiao S."/>
            <person name="Wang L."/>
            <person name="Liao Z."/>
            <person name="Chang Y."/>
            <person name="Mo W."/>
            <person name="Hu G."/>
            <person name="Li W."/>
            <person name="Zhao G."/>
            <person name="Zhu H."/>
            <person name="Hu X."/>
            <person name="Ji K."/>
            <person name="Xiang X."/>
            <person name="Song Q."/>
            <person name="Yuan D."/>
            <person name="Jin S."/>
            <person name="Zhang L."/>
        </authorList>
    </citation>
    <scope>NUCLEOTIDE SEQUENCE [LARGE SCALE GENOMIC DNA]</scope>
    <source>
        <strain evidence="1">SQ_2022a</strain>
    </source>
</reference>
<protein>
    <submittedName>
        <fullName evidence="1">Serine/threonine-protein kinase STY46</fullName>
    </submittedName>
</protein>
<keyword evidence="1" id="KW-0808">Transferase</keyword>
<evidence type="ECO:0000313" key="2">
    <source>
        <dbReference type="Proteomes" id="UP001060215"/>
    </source>
</evidence>
<dbReference type="Proteomes" id="UP001060215">
    <property type="component" value="Chromosome 3"/>
</dbReference>
<sequence>MKPPSLCIVTEFMSGRSVYDYLHKQKGTFKLPSLLRVAIDISKGMHYVHQNSISQRLEGCQSSDGWK</sequence>
<comment type="caution">
    <text evidence="1">The sequence shown here is derived from an EMBL/GenBank/DDBJ whole genome shotgun (WGS) entry which is preliminary data.</text>
</comment>
<proteinExistence type="predicted"/>
<dbReference type="EMBL" id="CM045760">
    <property type="protein sequence ID" value="KAI8027901.1"/>
    <property type="molecule type" value="Genomic_DNA"/>
</dbReference>
<keyword evidence="1" id="KW-0418">Kinase</keyword>
<organism evidence="1 2">
    <name type="scientific">Camellia lanceoleosa</name>
    <dbReference type="NCBI Taxonomy" id="1840588"/>
    <lineage>
        <taxon>Eukaryota</taxon>
        <taxon>Viridiplantae</taxon>
        <taxon>Streptophyta</taxon>
        <taxon>Embryophyta</taxon>
        <taxon>Tracheophyta</taxon>
        <taxon>Spermatophyta</taxon>
        <taxon>Magnoliopsida</taxon>
        <taxon>eudicotyledons</taxon>
        <taxon>Gunneridae</taxon>
        <taxon>Pentapetalae</taxon>
        <taxon>asterids</taxon>
        <taxon>Ericales</taxon>
        <taxon>Theaceae</taxon>
        <taxon>Camellia</taxon>
    </lineage>
</organism>
<accession>A0ACC0IR38</accession>